<dbReference type="Gene3D" id="3.40.640.10">
    <property type="entry name" value="Type I PLP-dependent aspartate aminotransferase-like (Major domain)"/>
    <property type="match status" value="1"/>
</dbReference>
<dbReference type="Proteomes" id="UP000002020">
    <property type="component" value="Chromosome"/>
</dbReference>
<evidence type="ECO:0000256" key="3">
    <source>
        <dbReference type="ARBA" id="ARBA00012239"/>
    </source>
</evidence>
<keyword evidence="8" id="KW-0456">Lyase</keyword>
<organism evidence="9">
    <name type="scientific">Phytoplasma mali (strain AT)</name>
    <dbReference type="NCBI Taxonomy" id="482235"/>
    <lineage>
        <taxon>Bacteria</taxon>
        <taxon>Bacillati</taxon>
        <taxon>Mycoplasmatota</taxon>
        <taxon>Mollicutes</taxon>
        <taxon>Acholeplasmatales</taxon>
        <taxon>Acholeplasmataceae</taxon>
        <taxon>Candidatus Phytoplasma</taxon>
        <taxon>16SrX (Apple proliferation group)</taxon>
    </lineage>
</organism>
<accession>B3R0D6</accession>
<dbReference type="InterPro" id="IPR000192">
    <property type="entry name" value="Aminotrans_V_dom"/>
</dbReference>
<comment type="similarity">
    <text evidence="2">Belongs to the class-V pyridoxal-phosphate-dependent aminotransferase family. Csd subfamily.</text>
</comment>
<evidence type="ECO:0000313" key="9">
    <source>
        <dbReference type="Proteomes" id="UP000002020"/>
    </source>
</evidence>
<dbReference type="GO" id="GO:0031071">
    <property type="term" value="F:cysteine desulfurase activity"/>
    <property type="evidence" value="ECO:0007669"/>
    <property type="project" value="UniProtKB-EC"/>
</dbReference>
<evidence type="ECO:0000259" key="7">
    <source>
        <dbReference type="Pfam" id="PF00266"/>
    </source>
</evidence>
<dbReference type="HOGENOM" id="CLU_003433_2_5_14"/>
<dbReference type="InterPro" id="IPR015424">
    <property type="entry name" value="PyrdxlP-dep_Trfase"/>
</dbReference>
<dbReference type="PANTHER" id="PTHR43586:SF8">
    <property type="entry name" value="CYSTEINE DESULFURASE 1, CHLOROPLASTIC"/>
    <property type="match status" value="1"/>
</dbReference>
<evidence type="ECO:0000313" key="8">
    <source>
        <dbReference type="EMBL" id="CAP18300.1"/>
    </source>
</evidence>
<keyword evidence="4" id="KW-0663">Pyridoxal phosphate</keyword>
<keyword evidence="9" id="KW-1185">Reference proteome</keyword>
<dbReference type="Pfam" id="PF00266">
    <property type="entry name" value="Aminotran_5"/>
    <property type="match status" value="1"/>
</dbReference>
<name>B3R0D6_PHYMT</name>
<evidence type="ECO:0000256" key="4">
    <source>
        <dbReference type="ARBA" id="ARBA00022898"/>
    </source>
</evidence>
<protein>
    <recommendedName>
        <fullName evidence="3">cysteine desulfurase</fullName>
        <ecNumber evidence="3">2.8.1.7</ecNumber>
    </recommendedName>
</protein>
<evidence type="ECO:0000256" key="6">
    <source>
        <dbReference type="RuleBase" id="RU004504"/>
    </source>
</evidence>
<dbReference type="STRING" id="37692.ATP_00113"/>
<dbReference type="InterPro" id="IPR020578">
    <property type="entry name" value="Aminotrans_V_PyrdxlP_BS"/>
</dbReference>
<evidence type="ECO:0000256" key="1">
    <source>
        <dbReference type="ARBA" id="ARBA00001933"/>
    </source>
</evidence>
<comment type="catalytic activity">
    <reaction evidence="5">
        <text>(sulfur carrier)-H + L-cysteine = (sulfur carrier)-SH + L-alanine</text>
        <dbReference type="Rhea" id="RHEA:43892"/>
        <dbReference type="Rhea" id="RHEA-COMP:14737"/>
        <dbReference type="Rhea" id="RHEA-COMP:14739"/>
        <dbReference type="ChEBI" id="CHEBI:29917"/>
        <dbReference type="ChEBI" id="CHEBI:35235"/>
        <dbReference type="ChEBI" id="CHEBI:57972"/>
        <dbReference type="ChEBI" id="CHEBI:64428"/>
        <dbReference type="EC" id="2.8.1.7"/>
    </reaction>
</comment>
<dbReference type="eggNOG" id="COG0520">
    <property type="taxonomic scope" value="Bacteria"/>
</dbReference>
<dbReference type="InterPro" id="IPR015421">
    <property type="entry name" value="PyrdxlP-dep_Trfase_major"/>
</dbReference>
<reference evidence="8 9" key="1">
    <citation type="journal article" date="2008" name="BMC Genomics">
        <title>The linear chromosome of the plant-pathogenic mycoplasma 'Candidatus Phytoplasma mali'.</title>
        <authorList>
            <person name="Kube M."/>
            <person name="Schneider B."/>
            <person name="Kuhl H."/>
            <person name="Dandekar T."/>
            <person name="Heitmann K."/>
            <person name="Migdoll A.M."/>
            <person name="Reinhardt R."/>
            <person name="Seemueller E."/>
        </authorList>
    </citation>
    <scope>NUCLEOTIDE SEQUENCE [LARGE SCALE GENOMIC DNA]</scope>
    <source>
        <strain evidence="8 9">AT</strain>
    </source>
</reference>
<comment type="cofactor">
    <cofactor evidence="1 6">
        <name>pyridoxal 5'-phosphate</name>
        <dbReference type="ChEBI" id="CHEBI:597326"/>
    </cofactor>
</comment>
<dbReference type="PROSITE" id="PS00595">
    <property type="entry name" value="AA_TRANSFER_CLASS_5"/>
    <property type="match status" value="1"/>
</dbReference>
<dbReference type="KEGG" id="pml:ATP_00113"/>
<dbReference type="EC" id="2.8.1.7" evidence="3"/>
<dbReference type="PIRSF" id="PIRSF005572">
    <property type="entry name" value="NifS"/>
    <property type="match status" value="1"/>
</dbReference>
<dbReference type="EMBL" id="CU469464">
    <property type="protein sequence ID" value="CAP18300.1"/>
    <property type="molecule type" value="Genomic_DNA"/>
</dbReference>
<dbReference type="PANTHER" id="PTHR43586">
    <property type="entry name" value="CYSTEINE DESULFURASE"/>
    <property type="match status" value="1"/>
</dbReference>
<feature type="domain" description="Aminotransferase class V" evidence="7">
    <location>
        <begin position="20"/>
        <end position="382"/>
    </location>
</feature>
<dbReference type="InterPro" id="IPR015422">
    <property type="entry name" value="PyrdxlP-dep_Trfase_small"/>
</dbReference>
<evidence type="ECO:0000256" key="2">
    <source>
        <dbReference type="ARBA" id="ARBA00010447"/>
    </source>
</evidence>
<gene>
    <name evidence="8" type="primary">csdB</name>
    <name evidence="8" type="ordered locus">ATP_00113</name>
</gene>
<evidence type="ECO:0000256" key="5">
    <source>
        <dbReference type="ARBA" id="ARBA00050776"/>
    </source>
</evidence>
<sequence>MIKSDFKYLFPIFNNNPNLVYFDHASTSLKPKKMIIALENFYCNNGVSTKSFYDLSEHNTLLVEKTRKKTAYFINSCSEEIIFTKSTTESLNMLAFGLSHLLKEGDEIIISELEHNASFLPWLRISKQTKAKLVFIPLNDNNQINFYNFKKVFNKKTKIVILTHISNVLGYKPPIKEITNLAHSSNALVILDSAQYVSHFRLDVRDLDVDFVCFSAHKMYGPFGLGILFVKNNLLYLLKPLLLGGGIIELFDSNDFSYKFNVNKFEAGTYNISSIISFKEVLEFINDIGFEKIIDHERKIYQYAIEQLKKFSNIIIYNPDSYNIITFNLTNINAHDVVTFLAKENICVRVGKLCADLILKKIKQTSVIRISIGIHNNKNDVVLLINALKKIINFFKRFKNDEIL</sequence>
<dbReference type="GO" id="GO:0016829">
    <property type="term" value="F:lyase activity"/>
    <property type="evidence" value="ECO:0007669"/>
    <property type="project" value="UniProtKB-KW"/>
</dbReference>
<proteinExistence type="inferred from homology"/>
<dbReference type="SUPFAM" id="SSF53383">
    <property type="entry name" value="PLP-dependent transferases"/>
    <property type="match status" value="1"/>
</dbReference>
<dbReference type="InterPro" id="IPR016454">
    <property type="entry name" value="Cysteine_dSase"/>
</dbReference>
<dbReference type="AlphaFoldDB" id="B3R0D6"/>
<dbReference type="Gene3D" id="3.90.1150.10">
    <property type="entry name" value="Aspartate Aminotransferase, domain 1"/>
    <property type="match status" value="1"/>
</dbReference>